<evidence type="ECO:0000259" key="1">
    <source>
        <dbReference type="Pfam" id="PF19493"/>
    </source>
</evidence>
<proteinExistence type="predicted"/>
<organism evidence="2 3">
    <name type="scientific">Paractinoplanes hotanensis</name>
    <dbReference type="NCBI Taxonomy" id="2906497"/>
    <lineage>
        <taxon>Bacteria</taxon>
        <taxon>Bacillati</taxon>
        <taxon>Actinomycetota</taxon>
        <taxon>Actinomycetes</taxon>
        <taxon>Micromonosporales</taxon>
        <taxon>Micromonosporaceae</taxon>
        <taxon>Paractinoplanes</taxon>
    </lineage>
</organism>
<comment type="caution">
    <text evidence="2">The sequence shown here is derived from an EMBL/GenBank/DDBJ whole genome shotgun (WGS) entry which is preliminary data.</text>
</comment>
<reference evidence="2 3" key="1">
    <citation type="submission" date="2022-06" db="EMBL/GenBank/DDBJ databases">
        <title>Actinoplanes abujensis sp. nov., isolated from Nigerian arid soil.</title>
        <authorList>
            <person name="Ding P."/>
        </authorList>
    </citation>
    <scope>NUCLEOTIDE SEQUENCE [LARGE SCALE GENOMIC DNA]</scope>
    <source>
        <strain evidence="3">TRM88002</strain>
    </source>
</reference>
<gene>
    <name evidence="2" type="ORF">LXN57_02715</name>
</gene>
<dbReference type="EMBL" id="JAMQOL010000003">
    <property type="protein sequence ID" value="MCM4076473.1"/>
    <property type="molecule type" value="Genomic_DNA"/>
</dbReference>
<dbReference type="RefSeq" id="WP_251796379.1">
    <property type="nucleotide sequence ID" value="NZ_JAMQOL010000003.1"/>
</dbReference>
<dbReference type="Proteomes" id="UP001523216">
    <property type="component" value="Unassembled WGS sequence"/>
</dbReference>
<protein>
    <recommendedName>
        <fullName evidence="1">Trypsin-co-occurring domain-containing protein</fullName>
    </recommendedName>
</protein>
<dbReference type="Pfam" id="PF19493">
    <property type="entry name" value="Trypco1"/>
    <property type="match status" value="1"/>
</dbReference>
<keyword evidence="3" id="KW-1185">Reference proteome</keyword>
<sequence>MSDGTSVVVAVPDEDGVIPTSSRVTQAVSDAAGSLGKALEPIRAAADEAIQCLREMASSPSTIEIQIGVCLTGQTSAIIASTTAGAQMSVKVIWQRAD</sequence>
<dbReference type="NCBIfam" id="NF041216">
    <property type="entry name" value="CU044_2847_fam"/>
    <property type="match status" value="1"/>
</dbReference>
<evidence type="ECO:0000313" key="2">
    <source>
        <dbReference type="EMBL" id="MCM4076473.1"/>
    </source>
</evidence>
<feature type="domain" description="Trypsin-co-occurring" evidence="1">
    <location>
        <begin position="2"/>
        <end position="96"/>
    </location>
</feature>
<accession>A0ABT0XTA1</accession>
<evidence type="ECO:0000313" key="3">
    <source>
        <dbReference type="Proteomes" id="UP001523216"/>
    </source>
</evidence>
<dbReference type="InterPro" id="IPR045794">
    <property type="entry name" value="Trypco1"/>
</dbReference>
<name>A0ABT0XTA1_9ACTN</name>